<dbReference type="EnsemblPlants" id="KEH42962">
    <property type="protein sequence ID" value="KEH42962"/>
    <property type="gene ID" value="MTR_1g078420"/>
</dbReference>
<feature type="transmembrane region" description="Helical" evidence="2">
    <location>
        <begin position="47"/>
        <end position="74"/>
    </location>
</feature>
<feature type="compositionally biased region" description="Polar residues" evidence="1">
    <location>
        <begin position="472"/>
        <end position="483"/>
    </location>
</feature>
<evidence type="ECO:0000256" key="1">
    <source>
        <dbReference type="SAM" id="MobiDB-lite"/>
    </source>
</evidence>
<keyword evidence="2" id="KW-0472">Membrane</keyword>
<name>A0A072VMC3_MEDTR</name>
<protein>
    <submittedName>
        <fullName evidence="3">Transmembrane protein, putative</fullName>
    </submittedName>
</protein>
<feature type="region of interest" description="Disordered" evidence="1">
    <location>
        <begin position="160"/>
        <end position="204"/>
    </location>
</feature>
<reference evidence="7" key="4">
    <citation type="journal article" date="2018" name="Nat. Plants">
        <title>Whole-genome landscape of Medicago truncatula symbiotic genes.</title>
        <authorList>
            <person name="Pecrix Y."/>
            <person name="Staton S.E."/>
            <person name="Sallet E."/>
            <person name="Lelandais-Briere C."/>
            <person name="Moreau S."/>
            <person name="Carrere S."/>
            <person name="Blein T."/>
            <person name="Jardinaud M.F."/>
            <person name="Latrasse D."/>
            <person name="Zouine M."/>
            <person name="Zahm M."/>
            <person name="Kreplak J."/>
            <person name="Mayjonade B."/>
            <person name="Satge C."/>
            <person name="Perez M."/>
            <person name="Cauet S."/>
            <person name="Marande W."/>
            <person name="Chantry-Darmon C."/>
            <person name="Lopez-Roques C."/>
            <person name="Bouchez O."/>
            <person name="Berard A."/>
            <person name="Debelle F."/>
            <person name="Munos S."/>
            <person name="Bendahmane A."/>
            <person name="Berges H."/>
            <person name="Niebel A."/>
            <person name="Buitink J."/>
            <person name="Frugier F."/>
            <person name="Benhamed M."/>
            <person name="Crespi M."/>
            <person name="Gouzy J."/>
            <person name="Gamas P."/>
        </authorList>
    </citation>
    <scope>NUCLEOTIDE SEQUENCE [LARGE SCALE GENOMIC DNA]</scope>
    <source>
        <strain evidence="7">cv. Jemalong A17</strain>
    </source>
</reference>
<feature type="region of interest" description="Disordered" evidence="1">
    <location>
        <begin position="291"/>
        <end position="371"/>
    </location>
</feature>
<dbReference type="Proteomes" id="UP000002051">
    <property type="component" value="Unassembled WGS sequence"/>
</dbReference>
<keyword evidence="2" id="KW-1133">Transmembrane helix</keyword>
<feature type="compositionally biased region" description="Basic and acidic residues" evidence="1">
    <location>
        <begin position="298"/>
        <end position="319"/>
    </location>
</feature>
<dbReference type="KEGG" id="mtr:25484609"/>
<feature type="compositionally biased region" description="Basic and acidic residues" evidence="1">
    <location>
        <begin position="192"/>
        <end position="202"/>
    </location>
</feature>
<feature type="compositionally biased region" description="Polar residues" evidence="1">
    <location>
        <begin position="165"/>
        <end position="178"/>
    </location>
</feature>
<organism evidence="3 6">
    <name type="scientific">Medicago truncatula</name>
    <name type="common">Barrel medic</name>
    <name type="synonym">Medicago tribuloides</name>
    <dbReference type="NCBI Taxonomy" id="3880"/>
    <lineage>
        <taxon>Eukaryota</taxon>
        <taxon>Viridiplantae</taxon>
        <taxon>Streptophyta</taxon>
        <taxon>Embryophyta</taxon>
        <taxon>Tracheophyta</taxon>
        <taxon>Spermatophyta</taxon>
        <taxon>Magnoliopsida</taxon>
        <taxon>eudicotyledons</taxon>
        <taxon>Gunneridae</taxon>
        <taxon>Pentapetalae</taxon>
        <taxon>rosids</taxon>
        <taxon>fabids</taxon>
        <taxon>Fabales</taxon>
        <taxon>Fabaceae</taxon>
        <taxon>Papilionoideae</taxon>
        <taxon>50 kb inversion clade</taxon>
        <taxon>NPAAA clade</taxon>
        <taxon>Hologalegina</taxon>
        <taxon>IRL clade</taxon>
        <taxon>Trifolieae</taxon>
        <taxon>Medicago</taxon>
    </lineage>
</organism>
<evidence type="ECO:0000256" key="2">
    <source>
        <dbReference type="SAM" id="Phobius"/>
    </source>
</evidence>
<feature type="region of interest" description="Disordered" evidence="1">
    <location>
        <begin position="403"/>
        <end position="491"/>
    </location>
</feature>
<dbReference type="EMBL" id="PSQE01000001">
    <property type="protein sequence ID" value="RHN80549.1"/>
    <property type="molecule type" value="Genomic_DNA"/>
</dbReference>
<evidence type="ECO:0000313" key="3">
    <source>
        <dbReference type="EMBL" id="KEH42962.1"/>
    </source>
</evidence>
<dbReference type="Proteomes" id="UP000265566">
    <property type="component" value="Chromosome 1"/>
</dbReference>
<evidence type="ECO:0000313" key="7">
    <source>
        <dbReference type="Proteomes" id="UP000265566"/>
    </source>
</evidence>
<feature type="compositionally biased region" description="Basic and acidic residues" evidence="1">
    <location>
        <begin position="414"/>
        <end position="436"/>
    </location>
</feature>
<dbReference type="PANTHER" id="PTHR37198">
    <property type="entry name" value="NUCLEOLIN"/>
    <property type="match status" value="1"/>
</dbReference>
<reference evidence="5" key="3">
    <citation type="submission" date="2015-04" db="UniProtKB">
        <authorList>
            <consortium name="EnsemblPlants"/>
        </authorList>
    </citation>
    <scope>IDENTIFICATION</scope>
    <source>
        <strain evidence="5">cv. Jemalong A17</strain>
    </source>
</reference>
<evidence type="ECO:0000313" key="5">
    <source>
        <dbReference type="EnsemblPlants" id="KEH42962"/>
    </source>
</evidence>
<proteinExistence type="predicted"/>
<dbReference type="Gramene" id="rna4488">
    <property type="protein sequence ID" value="RHN80549.1"/>
    <property type="gene ID" value="gene4488"/>
</dbReference>
<reference evidence="4" key="5">
    <citation type="journal article" date="2018" name="Nat. Plants">
        <title>Whole-genome landscape of Medicago truncatula symbiotic genes.</title>
        <authorList>
            <person name="Pecrix Y."/>
            <person name="Gamas P."/>
            <person name="Carrere S."/>
        </authorList>
    </citation>
    <scope>NUCLEOTIDE SEQUENCE</scope>
    <source>
        <tissue evidence="4">Leaves</tissue>
    </source>
</reference>
<dbReference type="PANTHER" id="PTHR37198:SF1">
    <property type="entry name" value="NUCLEOLIN"/>
    <property type="match status" value="1"/>
</dbReference>
<keyword evidence="2 3" id="KW-0812">Transmembrane</keyword>
<evidence type="ECO:0000313" key="4">
    <source>
        <dbReference type="EMBL" id="RHN80549.1"/>
    </source>
</evidence>
<dbReference type="AlphaFoldDB" id="A0A072VMC3"/>
<feature type="compositionally biased region" description="Polar residues" evidence="1">
    <location>
        <begin position="354"/>
        <end position="365"/>
    </location>
</feature>
<keyword evidence="6" id="KW-1185">Reference proteome</keyword>
<reference evidence="3 6" key="2">
    <citation type="journal article" date="2014" name="BMC Genomics">
        <title>An improved genome release (version Mt4.0) for the model legume Medicago truncatula.</title>
        <authorList>
            <person name="Tang H."/>
            <person name="Krishnakumar V."/>
            <person name="Bidwell S."/>
            <person name="Rosen B."/>
            <person name="Chan A."/>
            <person name="Zhou S."/>
            <person name="Gentzbittel L."/>
            <person name="Childs K.L."/>
            <person name="Yandell M."/>
            <person name="Gundlach H."/>
            <person name="Mayer K.F."/>
            <person name="Schwartz D.C."/>
            <person name="Town C.D."/>
        </authorList>
    </citation>
    <scope>GENOME REANNOTATION</scope>
    <source>
        <strain evidence="3">A17</strain>
        <strain evidence="5 6">cv. Jemalong A17</strain>
    </source>
</reference>
<sequence length="718" mass="80097">MDLEEAEDEERDTMITSTSQHWFEPNTNNGSKVNYVFKKGLNMGKKILVFGFVATSVPIVLPGFVVASAIGLVVSMPCALFLVSHSCTQNLMSKLLPQPSPTYQGQGPLLLEDVRFKQDSDITDLNEEDEAKRDNEMVDVSEESVILDNDYGQRAVNEEFEPELSHSSDANDVIQYNGSEKDSTDYFSEEEPSPHKLDDEKPMSGGTIMEGFDESEEFKEPFEFGVTNVVLEECGDEVEEGDIEEEAMHKETKGLLEKIRDEGRNDMRGEYAKGVSSGTSESHQDIGSVVENVEAEQEDKHDLWTEGEMRSQEDSKVCEDTVQSRNDDDKGNVCNEVELGESARGNLELEVDGSNDSQQPVTETSELIDGRSFRDEPIGDLMIETPVLNILVAEDLSEVTNDKIDTNENVEAGQEDKHDLWTEGEMRNQEDSKVCEETAQSRNDDDNKGSVFNEVESGEPSRGNLELEVDGSNDSQKPVSETSELIDGRGFQDEPIGDLRIEMQVINILSAEDSPEVTDDKIHTDENVEEELEPIILQKGELDDISDLVNQEMQLHGYNKIMDSLDADATEIADESELHLCDENRIDPGAYSYTIDLQEESSSVTVDMHTDSMEVLVSSIELESRSSECSAEKNIVCPSEEVSFNEENIWKQIHVIRTIIGYEGTIQASCADELKALYIFTGVEPPTFVKENPFDLVEINEKLHFLMSIVGVKTTNGP</sequence>
<gene>
    <name evidence="5" type="primary">25484609</name>
    <name evidence="3" type="ordered locus">MTR_1g078420</name>
    <name evidence="4" type="ORF">MtrunA17_Chr1g0189491</name>
</gene>
<accession>A0A072VMC3</accession>
<dbReference type="OrthoDB" id="1933309at2759"/>
<evidence type="ECO:0000313" key="6">
    <source>
        <dbReference type="Proteomes" id="UP000002051"/>
    </source>
</evidence>
<reference evidence="3 6" key="1">
    <citation type="journal article" date="2011" name="Nature">
        <title>The Medicago genome provides insight into the evolution of rhizobial symbioses.</title>
        <authorList>
            <person name="Young N.D."/>
            <person name="Debelle F."/>
            <person name="Oldroyd G.E."/>
            <person name="Geurts R."/>
            <person name="Cannon S.B."/>
            <person name="Udvardi M.K."/>
            <person name="Benedito V.A."/>
            <person name="Mayer K.F."/>
            <person name="Gouzy J."/>
            <person name="Schoof H."/>
            <person name="Van de Peer Y."/>
            <person name="Proost S."/>
            <person name="Cook D.R."/>
            <person name="Meyers B.C."/>
            <person name="Spannagl M."/>
            <person name="Cheung F."/>
            <person name="De Mita S."/>
            <person name="Krishnakumar V."/>
            <person name="Gundlach H."/>
            <person name="Zhou S."/>
            <person name="Mudge J."/>
            <person name="Bharti A.K."/>
            <person name="Murray J.D."/>
            <person name="Naoumkina M.A."/>
            <person name="Rosen B."/>
            <person name="Silverstein K.A."/>
            <person name="Tang H."/>
            <person name="Rombauts S."/>
            <person name="Zhao P.X."/>
            <person name="Zhou P."/>
            <person name="Barbe V."/>
            <person name="Bardou P."/>
            <person name="Bechner M."/>
            <person name="Bellec A."/>
            <person name="Berger A."/>
            <person name="Berges H."/>
            <person name="Bidwell S."/>
            <person name="Bisseling T."/>
            <person name="Choisne N."/>
            <person name="Couloux A."/>
            <person name="Denny R."/>
            <person name="Deshpande S."/>
            <person name="Dai X."/>
            <person name="Doyle J.J."/>
            <person name="Dudez A.M."/>
            <person name="Farmer A.D."/>
            <person name="Fouteau S."/>
            <person name="Franken C."/>
            <person name="Gibelin C."/>
            <person name="Gish J."/>
            <person name="Goldstein S."/>
            <person name="Gonzalez A.J."/>
            <person name="Green P.J."/>
            <person name="Hallab A."/>
            <person name="Hartog M."/>
            <person name="Hua A."/>
            <person name="Humphray S.J."/>
            <person name="Jeong D.H."/>
            <person name="Jing Y."/>
            <person name="Jocker A."/>
            <person name="Kenton S.M."/>
            <person name="Kim D.J."/>
            <person name="Klee K."/>
            <person name="Lai H."/>
            <person name="Lang C."/>
            <person name="Lin S."/>
            <person name="Macmil S.L."/>
            <person name="Magdelenat G."/>
            <person name="Matthews L."/>
            <person name="McCorrison J."/>
            <person name="Monaghan E.L."/>
            <person name="Mun J.H."/>
            <person name="Najar F.Z."/>
            <person name="Nicholson C."/>
            <person name="Noirot C."/>
            <person name="O'Bleness M."/>
            <person name="Paule C.R."/>
            <person name="Poulain J."/>
            <person name="Prion F."/>
            <person name="Qin B."/>
            <person name="Qu C."/>
            <person name="Retzel E.F."/>
            <person name="Riddle C."/>
            <person name="Sallet E."/>
            <person name="Samain S."/>
            <person name="Samson N."/>
            <person name="Sanders I."/>
            <person name="Saurat O."/>
            <person name="Scarpelli C."/>
            <person name="Schiex T."/>
            <person name="Segurens B."/>
            <person name="Severin A.J."/>
            <person name="Sherrier D.J."/>
            <person name="Shi R."/>
            <person name="Sims S."/>
            <person name="Singer S.R."/>
            <person name="Sinharoy S."/>
            <person name="Sterck L."/>
            <person name="Viollet A."/>
            <person name="Wang B.B."/>
            <person name="Wang K."/>
            <person name="Wang M."/>
            <person name="Wang X."/>
            <person name="Warfsmann J."/>
            <person name="Weissenbach J."/>
            <person name="White D.D."/>
            <person name="White J.D."/>
            <person name="Wiley G.B."/>
            <person name="Wincker P."/>
            <person name="Xing Y."/>
            <person name="Yang L."/>
            <person name="Yao Z."/>
            <person name="Ying F."/>
            <person name="Zhai J."/>
            <person name="Zhou L."/>
            <person name="Zuber A."/>
            <person name="Denarie J."/>
            <person name="Dixon R.A."/>
            <person name="May G.D."/>
            <person name="Schwartz D.C."/>
            <person name="Rogers J."/>
            <person name="Quetier F."/>
            <person name="Town C.D."/>
            <person name="Roe B.A."/>
        </authorList>
    </citation>
    <scope>NUCLEOTIDE SEQUENCE [LARGE SCALE GENOMIC DNA]</scope>
    <source>
        <strain evidence="3">A17</strain>
        <strain evidence="5 6">cv. Jemalong A17</strain>
    </source>
</reference>
<dbReference type="EMBL" id="CM001217">
    <property type="protein sequence ID" value="KEH42962.1"/>
    <property type="molecule type" value="Genomic_DNA"/>
</dbReference>